<evidence type="ECO:0000256" key="2">
    <source>
        <dbReference type="ARBA" id="ARBA00023122"/>
    </source>
</evidence>
<dbReference type="InterPro" id="IPR044751">
    <property type="entry name" value="Ion_transp-like_CBS"/>
</dbReference>
<dbReference type="InterPro" id="IPR016169">
    <property type="entry name" value="FAD-bd_PCMH_sub2"/>
</dbReference>
<dbReference type="Gene3D" id="3.10.580.10">
    <property type="entry name" value="CBS-domain"/>
    <property type="match status" value="1"/>
</dbReference>
<dbReference type="CDD" id="cd04590">
    <property type="entry name" value="CBS_pair_CorC_HlyC_assoc"/>
    <property type="match status" value="1"/>
</dbReference>
<dbReference type="InterPro" id="IPR036318">
    <property type="entry name" value="FAD-bd_PCMH-like_sf"/>
</dbReference>
<name>A0A2P2BQ61_9FIRM</name>
<dbReference type="Proteomes" id="UP000245695">
    <property type="component" value="Chromosome 1"/>
</dbReference>
<dbReference type="GO" id="GO:0005886">
    <property type="term" value="C:plasma membrane"/>
    <property type="evidence" value="ECO:0007669"/>
    <property type="project" value="TreeGrafter"/>
</dbReference>
<evidence type="ECO:0000313" key="4">
    <source>
        <dbReference type="EMBL" id="CEI72442.1"/>
    </source>
</evidence>
<sequence>MLEPEPERTILQSIFKNVKDFINNIIHIITGKKENNELDNLAVDSKFELNDKVAREIMVSSKDAFLIDVNENIDTILDDISIINYSKIPVYEEYVDNIIGVLHVKDLMIEARKEGFKNIDIRKILHKPCFIPETKNVSELFNSIDSQNDNLFILIDEYGAFSGIVSMEDLICEIKGITYDKSDLHHDKIKKIDDNNFMVKGVLSVSDFNEIFNVNIEEGDYDTLNGYIINQLGKIPNENEDIQINLGKLILKLIRINKRRIEDIQISIL</sequence>
<dbReference type="InterPro" id="IPR005170">
    <property type="entry name" value="Transptr-assoc_dom"/>
</dbReference>
<dbReference type="SUPFAM" id="SSF56176">
    <property type="entry name" value="FAD-binding/transporter-associated domain-like"/>
    <property type="match status" value="1"/>
</dbReference>
<reference evidence="4 5" key="1">
    <citation type="submission" date="2014-09" db="EMBL/GenBank/DDBJ databases">
        <authorList>
            <person name="Hornung B.V."/>
        </authorList>
    </citation>
    <scope>NUCLEOTIDE SEQUENCE [LARGE SCALE GENOMIC DNA]</scope>
    <source>
        <strain evidence="4 5">FRIFI</strain>
    </source>
</reference>
<keyword evidence="2" id="KW-0129">CBS domain</keyword>
<dbReference type="InterPro" id="IPR046342">
    <property type="entry name" value="CBS_dom_sf"/>
</dbReference>
<dbReference type="SUPFAM" id="SSF54631">
    <property type="entry name" value="CBS-domain pair"/>
    <property type="match status" value="1"/>
</dbReference>
<dbReference type="Gene3D" id="3.30.465.10">
    <property type="match status" value="1"/>
</dbReference>
<accession>A0A2P2BQ61</accession>
<dbReference type="AlphaFoldDB" id="A0A2P2BQ61"/>
<keyword evidence="1" id="KW-0677">Repeat</keyword>
<evidence type="ECO:0000313" key="5">
    <source>
        <dbReference type="Proteomes" id="UP000245695"/>
    </source>
</evidence>
<dbReference type="GO" id="GO:0050660">
    <property type="term" value="F:flavin adenine dinucleotide binding"/>
    <property type="evidence" value="ECO:0007669"/>
    <property type="project" value="InterPro"/>
</dbReference>
<proteinExistence type="predicted"/>
<protein>
    <submittedName>
        <fullName evidence="4">CBS domain protein</fullName>
    </submittedName>
</protein>
<evidence type="ECO:0000256" key="1">
    <source>
        <dbReference type="ARBA" id="ARBA00022737"/>
    </source>
</evidence>
<dbReference type="Pfam" id="PF00571">
    <property type="entry name" value="CBS"/>
    <property type="match status" value="1"/>
</dbReference>
<gene>
    <name evidence="4" type="ORF">FRIFI_0902</name>
</gene>
<keyword evidence="5" id="KW-1185">Reference proteome</keyword>
<feature type="domain" description="Transporter-associated" evidence="3">
    <location>
        <begin position="190"/>
        <end position="269"/>
    </location>
</feature>
<dbReference type="PANTHER" id="PTHR22777:SF17">
    <property type="entry name" value="UPF0053 PROTEIN SLL0260"/>
    <property type="match status" value="1"/>
</dbReference>
<dbReference type="Pfam" id="PF03471">
    <property type="entry name" value="CorC_HlyC"/>
    <property type="match status" value="1"/>
</dbReference>
<dbReference type="SMART" id="SM01091">
    <property type="entry name" value="CorC_HlyC"/>
    <property type="match status" value="1"/>
</dbReference>
<organism evidence="4 5">
    <name type="scientific">Romboutsia hominis</name>
    <dbReference type="NCBI Taxonomy" id="1507512"/>
    <lineage>
        <taxon>Bacteria</taxon>
        <taxon>Bacillati</taxon>
        <taxon>Bacillota</taxon>
        <taxon>Clostridia</taxon>
        <taxon>Peptostreptococcales</taxon>
        <taxon>Peptostreptococcaceae</taxon>
        <taxon>Romboutsia</taxon>
    </lineage>
</organism>
<dbReference type="KEGG" id="rhom:FRIFI_0902"/>
<dbReference type="RefSeq" id="WP_166505108.1">
    <property type="nucleotide sequence ID" value="NZ_LN650648.1"/>
</dbReference>
<dbReference type="InterPro" id="IPR000644">
    <property type="entry name" value="CBS_dom"/>
</dbReference>
<dbReference type="PANTHER" id="PTHR22777">
    <property type="entry name" value="HEMOLYSIN-RELATED"/>
    <property type="match status" value="1"/>
</dbReference>
<dbReference type="EMBL" id="LN650648">
    <property type="protein sequence ID" value="CEI72442.1"/>
    <property type="molecule type" value="Genomic_DNA"/>
</dbReference>
<evidence type="ECO:0000259" key="3">
    <source>
        <dbReference type="SMART" id="SM01091"/>
    </source>
</evidence>